<dbReference type="GO" id="GO:0003964">
    <property type="term" value="F:RNA-directed DNA polymerase activity"/>
    <property type="evidence" value="ECO:0007669"/>
    <property type="project" value="UniProtKB-KW"/>
</dbReference>
<sequence>MRNLEELGYDMEGSKNDLKKFIDSLGANQVSFLGIQESHSTKIDQFKVKSMWGNFRFDFVEQPSNGRSGGLVSIWDPKVFSRINEFQFEHFLIVEGIWIATHIHFFMINVYAPQDVRRKQTPWKEMLDFMNNNRGNHLIFGDFNEDWSSNRKNTQTREKEELIKKINAFDADITSRNSNSLVNGQRAIWIDNLRKIELNENIDSSHKAKIKWCIEADENSKFYHAIVNQKRRYLAIYSRHQIRRSLDRRPPWDQRCFYKLLRTEISKNHIKSKGVWYRIVGSINYMHEKNFIPHSSMQRNVNNGASTKFWHNSWNGNSPFKFQFPRLFRLAMNKDCLVRDCWNNGWHIEWVRNVSNGSNASQVDILQNSLSAITLKDSEDVWVWTIDSPSFSVKSARCHIDRGLLP</sequence>
<comment type="caution">
    <text evidence="1">The sequence shown here is derived from an EMBL/GenBank/DDBJ whole genome shotgun (WGS) entry which is preliminary data.</text>
</comment>
<dbReference type="Gene3D" id="3.60.10.10">
    <property type="entry name" value="Endonuclease/exonuclease/phosphatase"/>
    <property type="match status" value="1"/>
</dbReference>
<evidence type="ECO:0000313" key="1">
    <source>
        <dbReference type="EMBL" id="PWA80516.1"/>
    </source>
</evidence>
<protein>
    <submittedName>
        <fullName evidence="1">RNA-directed DNA polymerase, eukaryota, Reverse transcriptase zinc-binding domain protein</fullName>
    </submittedName>
</protein>
<keyword evidence="1" id="KW-0548">Nucleotidyltransferase</keyword>
<dbReference type="PANTHER" id="PTHR36617:SF15">
    <property type="entry name" value="REVERSE TRANSCRIPTASE ZINC-BINDING DOMAIN-CONTAINING PROTEIN"/>
    <property type="match status" value="1"/>
</dbReference>
<dbReference type="PANTHER" id="PTHR36617">
    <property type="entry name" value="PROTEIN, PUTATIVE-RELATED"/>
    <property type="match status" value="1"/>
</dbReference>
<proteinExistence type="predicted"/>
<dbReference type="InterPro" id="IPR036691">
    <property type="entry name" value="Endo/exonu/phosph_ase_sf"/>
</dbReference>
<keyword evidence="1" id="KW-0808">Transferase</keyword>
<dbReference type="Proteomes" id="UP000245207">
    <property type="component" value="Unassembled WGS sequence"/>
</dbReference>
<dbReference type="AlphaFoldDB" id="A0A2U1P429"/>
<dbReference type="OrthoDB" id="688632at2759"/>
<keyword evidence="1" id="KW-0695">RNA-directed DNA polymerase</keyword>
<name>A0A2U1P429_ARTAN</name>
<organism evidence="1 2">
    <name type="scientific">Artemisia annua</name>
    <name type="common">Sweet wormwood</name>
    <dbReference type="NCBI Taxonomy" id="35608"/>
    <lineage>
        <taxon>Eukaryota</taxon>
        <taxon>Viridiplantae</taxon>
        <taxon>Streptophyta</taxon>
        <taxon>Embryophyta</taxon>
        <taxon>Tracheophyta</taxon>
        <taxon>Spermatophyta</taxon>
        <taxon>Magnoliopsida</taxon>
        <taxon>eudicotyledons</taxon>
        <taxon>Gunneridae</taxon>
        <taxon>Pentapetalae</taxon>
        <taxon>asterids</taxon>
        <taxon>campanulids</taxon>
        <taxon>Asterales</taxon>
        <taxon>Asteraceae</taxon>
        <taxon>Asteroideae</taxon>
        <taxon>Anthemideae</taxon>
        <taxon>Artemisiinae</taxon>
        <taxon>Artemisia</taxon>
    </lineage>
</organism>
<evidence type="ECO:0000313" key="2">
    <source>
        <dbReference type="Proteomes" id="UP000245207"/>
    </source>
</evidence>
<gene>
    <name evidence="1" type="ORF">CTI12_AA196190</name>
</gene>
<dbReference type="EMBL" id="PKPP01001715">
    <property type="protein sequence ID" value="PWA80516.1"/>
    <property type="molecule type" value="Genomic_DNA"/>
</dbReference>
<accession>A0A2U1P429</accession>
<reference evidence="1 2" key="1">
    <citation type="journal article" date="2018" name="Mol. Plant">
        <title>The genome of Artemisia annua provides insight into the evolution of Asteraceae family and artemisinin biosynthesis.</title>
        <authorList>
            <person name="Shen Q."/>
            <person name="Zhang L."/>
            <person name="Liao Z."/>
            <person name="Wang S."/>
            <person name="Yan T."/>
            <person name="Shi P."/>
            <person name="Liu M."/>
            <person name="Fu X."/>
            <person name="Pan Q."/>
            <person name="Wang Y."/>
            <person name="Lv Z."/>
            <person name="Lu X."/>
            <person name="Zhang F."/>
            <person name="Jiang W."/>
            <person name="Ma Y."/>
            <person name="Chen M."/>
            <person name="Hao X."/>
            <person name="Li L."/>
            <person name="Tang Y."/>
            <person name="Lv G."/>
            <person name="Zhou Y."/>
            <person name="Sun X."/>
            <person name="Brodelius P.E."/>
            <person name="Rose J.K.C."/>
            <person name="Tang K."/>
        </authorList>
    </citation>
    <scope>NUCLEOTIDE SEQUENCE [LARGE SCALE GENOMIC DNA]</scope>
    <source>
        <strain evidence="2">cv. Huhao1</strain>
        <tissue evidence="1">Leaf</tissue>
    </source>
</reference>
<keyword evidence="2" id="KW-1185">Reference proteome</keyword>
<dbReference type="SUPFAM" id="SSF56219">
    <property type="entry name" value="DNase I-like"/>
    <property type="match status" value="1"/>
</dbReference>